<protein>
    <recommendedName>
        <fullName evidence="5">Zn(2)-C6 fungal-type domain-containing protein</fullName>
    </recommendedName>
</protein>
<dbReference type="KEGG" id="gtr:GLOTRDRAFT_129007"/>
<dbReference type="AlphaFoldDB" id="S7Q8D3"/>
<evidence type="ECO:0000256" key="2">
    <source>
        <dbReference type="SAM" id="SignalP"/>
    </source>
</evidence>
<feature type="compositionally biased region" description="Basic and acidic residues" evidence="1">
    <location>
        <begin position="64"/>
        <end position="80"/>
    </location>
</feature>
<feature type="signal peptide" evidence="2">
    <location>
        <begin position="1"/>
        <end position="19"/>
    </location>
</feature>
<sequence>MVSTCMSTVLLMKIHLPSAVLDSLYTLSLDEGHAPTTATTTPTATSVPAITPALGWTSRASKQAHKEGVSPEKAVEDDTQPKPLGCVCPKGMTKVQYGEARTVCRGCMERKIQCHVPISGQVEVCQECAQKKTWCSFADGRGLQAESSEEVEEVNEALVGQQRSSPKKP</sequence>
<dbReference type="InterPro" id="IPR036864">
    <property type="entry name" value="Zn2-C6_fun-type_DNA-bd_sf"/>
</dbReference>
<feature type="region of interest" description="Disordered" evidence="1">
    <location>
        <begin position="146"/>
        <end position="169"/>
    </location>
</feature>
<proteinExistence type="predicted"/>
<evidence type="ECO:0000256" key="1">
    <source>
        <dbReference type="SAM" id="MobiDB-lite"/>
    </source>
</evidence>
<keyword evidence="4" id="KW-1185">Reference proteome</keyword>
<reference evidence="3 4" key="1">
    <citation type="journal article" date="2012" name="Science">
        <title>The Paleozoic origin of enzymatic lignin decomposition reconstructed from 31 fungal genomes.</title>
        <authorList>
            <person name="Floudas D."/>
            <person name="Binder M."/>
            <person name="Riley R."/>
            <person name="Barry K."/>
            <person name="Blanchette R.A."/>
            <person name="Henrissat B."/>
            <person name="Martinez A.T."/>
            <person name="Otillar R."/>
            <person name="Spatafora J.W."/>
            <person name="Yadav J.S."/>
            <person name="Aerts A."/>
            <person name="Benoit I."/>
            <person name="Boyd A."/>
            <person name="Carlson A."/>
            <person name="Copeland A."/>
            <person name="Coutinho P.M."/>
            <person name="de Vries R.P."/>
            <person name="Ferreira P."/>
            <person name="Findley K."/>
            <person name="Foster B."/>
            <person name="Gaskell J."/>
            <person name="Glotzer D."/>
            <person name="Gorecki P."/>
            <person name="Heitman J."/>
            <person name="Hesse C."/>
            <person name="Hori C."/>
            <person name="Igarashi K."/>
            <person name="Jurgens J.A."/>
            <person name="Kallen N."/>
            <person name="Kersten P."/>
            <person name="Kohler A."/>
            <person name="Kuees U."/>
            <person name="Kumar T.K.A."/>
            <person name="Kuo A."/>
            <person name="LaButti K."/>
            <person name="Larrondo L.F."/>
            <person name="Lindquist E."/>
            <person name="Ling A."/>
            <person name="Lombard V."/>
            <person name="Lucas S."/>
            <person name="Lundell T."/>
            <person name="Martin R."/>
            <person name="McLaughlin D.J."/>
            <person name="Morgenstern I."/>
            <person name="Morin E."/>
            <person name="Murat C."/>
            <person name="Nagy L.G."/>
            <person name="Nolan M."/>
            <person name="Ohm R.A."/>
            <person name="Patyshakuliyeva A."/>
            <person name="Rokas A."/>
            <person name="Ruiz-Duenas F.J."/>
            <person name="Sabat G."/>
            <person name="Salamov A."/>
            <person name="Samejima M."/>
            <person name="Schmutz J."/>
            <person name="Slot J.C."/>
            <person name="St John F."/>
            <person name="Stenlid J."/>
            <person name="Sun H."/>
            <person name="Sun S."/>
            <person name="Syed K."/>
            <person name="Tsang A."/>
            <person name="Wiebenga A."/>
            <person name="Young D."/>
            <person name="Pisabarro A."/>
            <person name="Eastwood D.C."/>
            <person name="Martin F."/>
            <person name="Cullen D."/>
            <person name="Grigoriev I.V."/>
            <person name="Hibbett D.S."/>
        </authorList>
    </citation>
    <scope>NUCLEOTIDE SEQUENCE [LARGE SCALE GENOMIC DNA]</scope>
    <source>
        <strain evidence="3 4">ATCC 11539</strain>
    </source>
</reference>
<dbReference type="HOGENOM" id="CLU_104712_0_0_1"/>
<dbReference type="EMBL" id="KB469301">
    <property type="protein sequence ID" value="EPQ55792.1"/>
    <property type="molecule type" value="Genomic_DNA"/>
</dbReference>
<dbReference type="Gene3D" id="4.10.240.10">
    <property type="entry name" value="Zn(2)-C6 fungal-type DNA-binding domain"/>
    <property type="match status" value="1"/>
</dbReference>
<gene>
    <name evidence="3" type="ORF">GLOTRDRAFT_129007</name>
</gene>
<evidence type="ECO:0000313" key="3">
    <source>
        <dbReference type="EMBL" id="EPQ55792.1"/>
    </source>
</evidence>
<dbReference type="GO" id="GO:0000981">
    <property type="term" value="F:DNA-binding transcription factor activity, RNA polymerase II-specific"/>
    <property type="evidence" value="ECO:0007669"/>
    <property type="project" value="InterPro"/>
</dbReference>
<feature type="chain" id="PRO_5004556074" description="Zn(2)-C6 fungal-type domain-containing protein" evidence="2">
    <location>
        <begin position="20"/>
        <end position="169"/>
    </location>
</feature>
<name>S7Q8D3_GLOTA</name>
<dbReference type="GO" id="GO:0008270">
    <property type="term" value="F:zinc ion binding"/>
    <property type="evidence" value="ECO:0007669"/>
    <property type="project" value="InterPro"/>
</dbReference>
<keyword evidence="2" id="KW-0732">Signal</keyword>
<organism evidence="3 4">
    <name type="scientific">Gloeophyllum trabeum (strain ATCC 11539 / FP-39264 / Madison 617)</name>
    <name type="common">Brown rot fungus</name>
    <dbReference type="NCBI Taxonomy" id="670483"/>
    <lineage>
        <taxon>Eukaryota</taxon>
        <taxon>Fungi</taxon>
        <taxon>Dikarya</taxon>
        <taxon>Basidiomycota</taxon>
        <taxon>Agaricomycotina</taxon>
        <taxon>Agaricomycetes</taxon>
        <taxon>Gloeophyllales</taxon>
        <taxon>Gloeophyllaceae</taxon>
        <taxon>Gloeophyllum</taxon>
    </lineage>
</organism>
<accession>S7Q8D3</accession>
<evidence type="ECO:0008006" key="5">
    <source>
        <dbReference type="Google" id="ProtNLM"/>
    </source>
</evidence>
<dbReference type="RefSeq" id="XP_007865829.1">
    <property type="nucleotide sequence ID" value="XM_007867638.1"/>
</dbReference>
<evidence type="ECO:0000313" key="4">
    <source>
        <dbReference type="Proteomes" id="UP000030669"/>
    </source>
</evidence>
<dbReference type="GeneID" id="19301834"/>
<dbReference type="Proteomes" id="UP000030669">
    <property type="component" value="Unassembled WGS sequence"/>
</dbReference>
<feature type="region of interest" description="Disordered" evidence="1">
    <location>
        <begin position="60"/>
        <end position="81"/>
    </location>
</feature>